<keyword evidence="1" id="KW-0812">Transmembrane</keyword>
<feature type="transmembrane region" description="Helical" evidence="1">
    <location>
        <begin position="39"/>
        <end position="56"/>
    </location>
</feature>
<keyword evidence="1" id="KW-0472">Membrane</keyword>
<accession>A0ABP8Y9E0</accession>
<gene>
    <name evidence="2" type="ORF">GCM10023216_13360</name>
</gene>
<name>A0ABP8Y9E0_9MICO</name>
<organism evidence="2 3">
    <name type="scientific">Isoptericola chiayiensis</name>
    <dbReference type="NCBI Taxonomy" id="579446"/>
    <lineage>
        <taxon>Bacteria</taxon>
        <taxon>Bacillati</taxon>
        <taxon>Actinomycetota</taxon>
        <taxon>Actinomycetes</taxon>
        <taxon>Micrococcales</taxon>
        <taxon>Promicromonosporaceae</taxon>
        <taxon>Isoptericola</taxon>
    </lineage>
</organism>
<sequence>MHDDGTRHGAPRSCEWALALGIAALVCALVPVIGDWVSAPLGVAALGLGSFGSHVADRDGRPGMWRGLIGALLGLAALASVLFSVAIGALGP</sequence>
<keyword evidence="3" id="KW-1185">Reference proteome</keyword>
<dbReference type="EMBL" id="BAABID010000007">
    <property type="protein sequence ID" value="GAA4724666.1"/>
    <property type="molecule type" value="Genomic_DNA"/>
</dbReference>
<proteinExistence type="predicted"/>
<reference evidence="3" key="1">
    <citation type="journal article" date="2019" name="Int. J. Syst. Evol. Microbiol.">
        <title>The Global Catalogue of Microorganisms (GCM) 10K type strain sequencing project: providing services to taxonomists for standard genome sequencing and annotation.</title>
        <authorList>
            <consortium name="The Broad Institute Genomics Platform"/>
            <consortium name="The Broad Institute Genome Sequencing Center for Infectious Disease"/>
            <person name="Wu L."/>
            <person name="Ma J."/>
        </authorList>
    </citation>
    <scope>NUCLEOTIDE SEQUENCE [LARGE SCALE GENOMIC DNA]</scope>
    <source>
        <strain evidence="3">JCM 18063</strain>
    </source>
</reference>
<comment type="caution">
    <text evidence="2">The sequence shown here is derived from an EMBL/GenBank/DDBJ whole genome shotgun (WGS) entry which is preliminary data.</text>
</comment>
<protein>
    <recommendedName>
        <fullName evidence="4">DUF4190 domain-containing protein</fullName>
    </recommendedName>
</protein>
<dbReference type="Proteomes" id="UP001500956">
    <property type="component" value="Unassembled WGS sequence"/>
</dbReference>
<evidence type="ECO:0008006" key="4">
    <source>
        <dbReference type="Google" id="ProtNLM"/>
    </source>
</evidence>
<keyword evidence="1" id="KW-1133">Transmembrane helix</keyword>
<evidence type="ECO:0000313" key="2">
    <source>
        <dbReference type="EMBL" id="GAA4724666.1"/>
    </source>
</evidence>
<feature type="transmembrane region" description="Helical" evidence="1">
    <location>
        <begin position="68"/>
        <end position="90"/>
    </location>
</feature>
<evidence type="ECO:0000256" key="1">
    <source>
        <dbReference type="SAM" id="Phobius"/>
    </source>
</evidence>
<evidence type="ECO:0000313" key="3">
    <source>
        <dbReference type="Proteomes" id="UP001500956"/>
    </source>
</evidence>
<dbReference type="RefSeq" id="WP_172153272.1">
    <property type="nucleotide sequence ID" value="NZ_BAABID010000007.1"/>
</dbReference>
<feature type="transmembrane region" description="Helical" evidence="1">
    <location>
        <begin position="16"/>
        <end position="33"/>
    </location>
</feature>